<feature type="compositionally biased region" description="Low complexity" evidence="1">
    <location>
        <begin position="43"/>
        <end position="55"/>
    </location>
</feature>
<organism evidence="3">
    <name type="scientific">Phaffia rhodozyma</name>
    <name type="common">Yeast</name>
    <name type="synonym">Xanthophyllomyces dendrorhous</name>
    <dbReference type="NCBI Taxonomy" id="264483"/>
    <lineage>
        <taxon>Eukaryota</taxon>
        <taxon>Fungi</taxon>
        <taxon>Dikarya</taxon>
        <taxon>Basidiomycota</taxon>
        <taxon>Agaricomycotina</taxon>
        <taxon>Tremellomycetes</taxon>
        <taxon>Cystofilobasidiales</taxon>
        <taxon>Mrakiaceae</taxon>
        <taxon>Phaffia</taxon>
    </lineage>
</organism>
<dbReference type="AlphaFoldDB" id="A0A0F7SK47"/>
<keyword evidence="2" id="KW-1133">Transmembrane helix</keyword>
<evidence type="ECO:0000256" key="2">
    <source>
        <dbReference type="SAM" id="Phobius"/>
    </source>
</evidence>
<dbReference type="EMBL" id="LN483249">
    <property type="protein sequence ID" value="CDZ97699.1"/>
    <property type="molecule type" value="Genomic_DNA"/>
</dbReference>
<evidence type="ECO:0000313" key="3">
    <source>
        <dbReference type="EMBL" id="CDZ97699.1"/>
    </source>
</evidence>
<accession>A0A0F7SK47</accession>
<feature type="region of interest" description="Disordered" evidence="1">
    <location>
        <begin position="100"/>
        <end position="127"/>
    </location>
</feature>
<keyword evidence="2" id="KW-0472">Membrane</keyword>
<protein>
    <submittedName>
        <fullName evidence="3">Uncharacterized protein</fullName>
    </submittedName>
</protein>
<feature type="transmembrane region" description="Helical" evidence="2">
    <location>
        <begin position="74"/>
        <end position="95"/>
    </location>
</feature>
<proteinExistence type="predicted"/>
<sequence length="127" mass="13393">MFTPTLVRSTRASISKLSSTATRPISMSAVRLASEDEKPTRTGAAAGLAGSSPAAHNPRGSDKRPSFSLSYENAPLIVMVGTVVTLGVSTAIWHFKNDDLRPLVPPEEGKSHGHGKSDIVEQIKGKA</sequence>
<evidence type="ECO:0000256" key="1">
    <source>
        <dbReference type="SAM" id="MobiDB-lite"/>
    </source>
</evidence>
<keyword evidence="2" id="KW-0812">Transmembrane</keyword>
<reference evidence="3" key="1">
    <citation type="submission" date="2014-08" db="EMBL/GenBank/DDBJ databases">
        <authorList>
            <person name="Sharma Rahul"/>
            <person name="Thines Marco"/>
        </authorList>
    </citation>
    <scope>NUCLEOTIDE SEQUENCE</scope>
</reference>
<feature type="region of interest" description="Disordered" evidence="1">
    <location>
        <begin position="28"/>
        <end position="67"/>
    </location>
</feature>
<name>A0A0F7SK47_PHARH</name>